<dbReference type="PANTHER" id="PTHR12599">
    <property type="entry name" value="PTERIN-4-ALPHA-CARBINOLAMINE DEHYDRATASE"/>
    <property type="match status" value="1"/>
</dbReference>
<sequence>MVTLSKREIKKILDEIEGWEVCKNRPAIKRHFTFSDFNKAFSFMSAIAMKAERMDHHPEWRNIYNKLDIILTTHEEAGVTVMDINLARFINKTYNGKNLS</sequence>
<comment type="catalytic activity">
    <reaction evidence="1">
        <text>(4aS,6R)-4a-hydroxy-L-erythro-5,6,7,8-tetrahydrobiopterin = (6R)-L-erythro-6,7-dihydrobiopterin + H2O</text>
        <dbReference type="Rhea" id="RHEA:11920"/>
        <dbReference type="ChEBI" id="CHEBI:15377"/>
        <dbReference type="ChEBI" id="CHEBI:15642"/>
        <dbReference type="ChEBI" id="CHEBI:43120"/>
        <dbReference type="EC" id="4.2.1.96"/>
    </reaction>
</comment>
<organism evidence="5">
    <name type="scientific">hydrothermal vent metagenome</name>
    <dbReference type="NCBI Taxonomy" id="652676"/>
    <lineage>
        <taxon>unclassified sequences</taxon>
        <taxon>metagenomes</taxon>
        <taxon>ecological metagenomes</taxon>
    </lineage>
</organism>
<proteinExistence type="inferred from homology"/>
<evidence type="ECO:0000256" key="2">
    <source>
        <dbReference type="ARBA" id="ARBA00006472"/>
    </source>
</evidence>
<dbReference type="NCBIfam" id="NF002018">
    <property type="entry name" value="PRK00823.1-3"/>
    <property type="match status" value="1"/>
</dbReference>
<name>A0A3B1BG59_9ZZZZ</name>
<evidence type="ECO:0000313" key="5">
    <source>
        <dbReference type="EMBL" id="VAX03967.1"/>
    </source>
</evidence>
<dbReference type="SUPFAM" id="SSF55248">
    <property type="entry name" value="PCD-like"/>
    <property type="match status" value="1"/>
</dbReference>
<evidence type="ECO:0000256" key="3">
    <source>
        <dbReference type="ARBA" id="ARBA00013252"/>
    </source>
</evidence>
<dbReference type="GO" id="GO:0006729">
    <property type="term" value="P:tetrahydrobiopterin biosynthetic process"/>
    <property type="evidence" value="ECO:0007669"/>
    <property type="project" value="InterPro"/>
</dbReference>
<keyword evidence="4" id="KW-0456">Lyase</keyword>
<accession>A0A3B1BG59</accession>
<dbReference type="EMBL" id="UOFW01000070">
    <property type="protein sequence ID" value="VAX03967.1"/>
    <property type="molecule type" value="Genomic_DNA"/>
</dbReference>
<dbReference type="GO" id="GO:0008124">
    <property type="term" value="F:4-alpha-hydroxytetrahydrobiopterin dehydratase activity"/>
    <property type="evidence" value="ECO:0007669"/>
    <property type="project" value="UniProtKB-EC"/>
</dbReference>
<evidence type="ECO:0000256" key="1">
    <source>
        <dbReference type="ARBA" id="ARBA00001554"/>
    </source>
</evidence>
<dbReference type="CDD" id="cd00914">
    <property type="entry name" value="PCD_DCoH_subfamily_b"/>
    <property type="match status" value="1"/>
</dbReference>
<dbReference type="Gene3D" id="3.30.1360.20">
    <property type="entry name" value="Transcriptional coactivator/pterin dehydratase"/>
    <property type="match status" value="1"/>
</dbReference>
<dbReference type="Pfam" id="PF01329">
    <property type="entry name" value="Pterin_4a"/>
    <property type="match status" value="1"/>
</dbReference>
<gene>
    <name evidence="5" type="ORF">MNBD_ALPHA03-473</name>
</gene>
<dbReference type="EC" id="4.2.1.96" evidence="3"/>
<dbReference type="AlphaFoldDB" id="A0A3B1BG59"/>
<dbReference type="PANTHER" id="PTHR12599:SF0">
    <property type="entry name" value="PTERIN-4-ALPHA-CARBINOLAMINE DEHYDRATASE"/>
    <property type="match status" value="1"/>
</dbReference>
<reference evidence="5" key="1">
    <citation type="submission" date="2018-06" db="EMBL/GenBank/DDBJ databases">
        <authorList>
            <person name="Zhirakovskaya E."/>
        </authorList>
    </citation>
    <scope>NUCLEOTIDE SEQUENCE</scope>
</reference>
<dbReference type="HAMAP" id="MF_00434">
    <property type="entry name" value="Pterin_4_alpha"/>
    <property type="match status" value="1"/>
</dbReference>
<comment type="similarity">
    <text evidence="2">Belongs to the pterin-4-alpha-carbinolamine dehydratase family.</text>
</comment>
<dbReference type="InterPro" id="IPR036428">
    <property type="entry name" value="PCD_sf"/>
</dbReference>
<evidence type="ECO:0000256" key="4">
    <source>
        <dbReference type="ARBA" id="ARBA00023239"/>
    </source>
</evidence>
<protein>
    <recommendedName>
        <fullName evidence="3">4a-hydroxytetrahydrobiopterin dehydratase</fullName>
        <ecNumber evidence="3">4.2.1.96</ecNumber>
    </recommendedName>
</protein>
<dbReference type="InterPro" id="IPR001533">
    <property type="entry name" value="Pterin_deHydtase"/>
</dbReference>